<dbReference type="PANTHER" id="PTHR41248">
    <property type="entry name" value="NORD PROTEIN"/>
    <property type="match status" value="1"/>
</dbReference>
<evidence type="ECO:0000256" key="1">
    <source>
        <dbReference type="SAM" id="MobiDB-lite"/>
    </source>
</evidence>
<dbReference type="PANTHER" id="PTHR41248:SF1">
    <property type="entry name" value="NORD PROTEIN"/>
    <property type="match status" value="1"/>
</dbReference>
<comment type="caution">
    <text evidence="3">The sequence shown here is derived from an EMBL/GenBank/DDBJ whole genome shotgun (WGS) entry which is preliminary data.</text>
</comment>
<dbReference type="SMART" id="SM00327">
    <property type="entry name" value="VWA"/>
    <property type="match status" value="1"/>
</dbReference>
<name>A0A0D7EA72_RHOPL</name>
<dbReference type="AlphaFoldDB" id="A0A0D7EA72"/>
<proteinExistence type="predicted"/>
<dbReference type="InterPro" id="IPR002035">
    <property type="entry name" value="VWF_A"/>
</dbReference>
<feature type="region of interest" description="Disordered" evidence="1">
    <location>
        <begin position="434"/>
        <end position="466"/>
    </location>
</feature>
<dbReference type="RefSeq" id="WP_044416355.1">
    <property type="nucleotide sequence ID" value="NZ_JXXE01000537.1"/>
</dbReference>
<reference evidence="3 4" key="1">
    <citation type="submission" date="2014-11" db="EMBL/GenBank/DDBJ databases">
        <title>Genomics and ecophysiology of heterotrophic nitrogen fixing bacteria isolated from estuarine surface water.</title>
        <authorList>
            <person name="Bentzon-Tilia M."/>
            <person name="Severin I."/>
            <person name="Hansen L.H."/>
            <person name="Riemann L."/>
        </authorList>
    </citation>
    <scope>NUCLEOTIDE SEQUENCE [LARGE SCALE GENOMIC DNA]</scope>
    <source>
        <strain evidence="3 4">BAL398</strain>
    </source>
</reference>
<dbReference type="Proteomes" id="UP000032515">
    <property type="component" value="Unassembled WGS sequence"/>
</dbReference>
<dbReference type="InterPro" id="IPR036465">
    <property type="entry name" value="vWFA_dom_sf"/>
</dbReference>
<dbReference type="EMBL" id="JXXE01000537">
    <property type="protein sequence ID" value="KIZ37390.1"/>
    <property type="molecule type" value="Genomic_DNA"/>
</dbReference>
<accession>A0A0D7EA72</accession>
<sequence length="764" mass="82370">MPAVSGLALPVAAGDAMRRLAQMMRQRERLWPLFRATSDELAARFDADELQRWAGGVLALIHVNAGASCLIAFWDISKTEGEPLALVAAAAGAADICRHAGGQAATASLAAYAIARQRLGDGAALTRWWTALARLACEAPDCVAPLASRMAEILAGGDIAAFETFIAAGLKAAAGNKPRQLAFFSLQDELSRRLLERAAAGPGFAEAERPTKAFVTALWGRAPLLRPLPMQPGHSAQRRASIAGPLIRLPDFYRGVAAEATPMLYRAAAAHAQAHLVFGGAPFELGKLKPLQVALVTLIEDARVEYLAMRELPGLRRLWAPYHVAEAGGVATAPSLLARLARALFDADYADDDGFVAKGRLLFDAALPRIADAAISREIGMLLGNDLGQMRVQFNARTYVVEPLYRDDGLGLWDFGDNTPPSGDVLELSVDAARPEKRDGDGEVEPDPSADIAAAGRARPVPPDQRGRVMARYPEWDLAQSCARPDWTTVREGAPRPGDPRIVEDALERADMLRNRIRQLVRAVRVGRSVRLKRQRDGHDLDVDAMLEAGIALRSGQQPDPRIFRSTAATHRDLAVLLLIDISESTRDRLASGATILDVERLAVAVLAEAMEALGDPFCLLAFASNGRDDVELTCVKSFAERYDRASVARLAGLSSGLSTRLGTALRHGGEVISQARSFRKLVIVLTDGEPSDIDADPRDLVEDARRAALGLKNRGIDGFGVVLDPGGMSAAARIFGRGNTMLVHRVEDLPSRLSELYFRLARR</sequence>
<dbReference type="Gene3D" id="3.40.50.410">
    <property type="entry name" value="von Willebrand factor, type A domain"/>
    <property type="match status" value="1"/>
</dbReference>
<protein>
    <recommendedName>
        <fullName evidence="2">VWFA domain-containing protein</fullName>
    </recommendedName>
</protein>
<dbReference type="InterPro" id="IPR051928">
    <property type="entry name" value="NorD/CobT"/>
</dbReference>
<dbReference type="PATRIC" id="fig|1076.23.peg.5672"/>
<organism evidence="3 4">
    <name type="scientific">Rhodopseudomonas palustris</name>
    <dbReference type="NCBI Taxonomy" id="1076"/>
    <lineage>
        <taxon>Bacteria</taxon>
        <taxon>Pseudomonadati</taxon>
        <taxon>Pseudomonadota</taxon>
        <taxon>Alphaproteobacteria</taxon>
        <taxon>Hyphomicrobiales</taxon>
        <taxon>Nitrobacteraceae</taxon>
        <taxon>Rhodopseudomonas</taxon>
    </lineage>
</organism>
<evidence type="ECO:0000313" key="3">
    <source>
        <dbReference type="EMBL" id="KIZ37390.1"/>
    </source>
</evidence>
<gene>
    <name evidence="3" type="ORF">OO17_23710</name>
</gene>
<dbReference type="PROSITE" id="PS50234">
    <property type="entry name" value="VWFA"/>
    <property type="match status" value="1"/>
</dbReference>
<evidence type="ECO:0000313" key="4">
    <source>
        <dbReference type="Proteomes" id="UP000032515"/>
    </source>
</evidence>
<dbReference type="Pfam" id="PF00092">
    <property type="entry name" value="VWA"/>
    <property type="match status" value="1"/>
</dbReference>
<dbReference type="SUPFAM" id="SSF53300">
    <property type="entry name" value="vWA-like"/>
    <property type="match status" value="1"/>
</dbReference>
<feature type="domain" description="VWFA" evidence="2">
    <location>
        <begin position="575"/>
        <end position="761"/>
    </location>
</feature>
<evidence type="ECO:0000259" key="2">
    <source>
        <dbReference type="PROSITE" id="PS50234"/>
    </source>
</evidence>